<reference evidence="10" key="1">
    <citation type="submission" date="2022-10" db="EMBL/GenBank/DDBJ databases">
        <authorList>
            <person name="Byrne P K."/>
        </authorList>
    </citation>
    <scope>NUCLEOTIDE SEQUENCE</scope>
    <source>
        <strain evidence="10">CBS7001</strain>
    </source>
</reference>
<evidence type="ECO:0000256" key="2">
    <source>
        <dbReference type="ARBA" id="ARBA00010741"/>
    </source>
</evidence>
<proteinExistence type="inferred from homology"/>
<dbReference type="AlphaFoldDB" id="A0AA35JCJ4"/>
<evidence type="ECO:0000256" key="7">
    <source>
        <dbReference type="ARBA" id="ARBA00023274"/>
    </source>
</evidence>
<sequence>MKANQAISRFRPASWFEKTKIIPPQVYIFRNLEYGQVLYSQFPNFSQNQLDKLFVRPNWSNRKPSLRRDIWKCMCVVNLQNYQQSVQLYQNLCRLRYLRDVAQHKDNDKLRKKDSNGHVWYSGQYRPTFCQEAVADLRESLLKMFEGNAQAETQATPAKKPSIYWEDPWRMGDKEKYWSSSVFDALGLEHKLIDRVGNTAREESVVLKELAKLESQPADQTEAPPHNV</sequence>
<dbReference type="Pfam" id="PF12829">
    <property type="entry name" value="Mhr1"/>
    <property type="match status" value="1"/>
</dbReference>
<dbReference type="PANTHER" id="PTHR28184:SF1">
    <property type="entry name" value="LARGE RIBOSOMAL SUBUNIT PROTEIN ML67"/>
    <property type="match status" value="1"/>
</dbReference>
<evidence type="ECO:0000256" key="4">
    <source>
        <dbReference type="ARBA" id="ARBA00023015"/>
    </source>
</evidence>
<gene>
    <name evidence="10" type="primary">SUVC02G4120</name>
    <name evidence="10" type="ORF">SUVC_02G4120</name>
</gene>
<evidence type="ECO:0000256" key="8">
    <source>
        <dbReference type="ARBA" id="ARBA00035185"/>
    </source>
</evidence>
<keyword evidence="7" id="KW-0687">Ribonucleoprotein</keyword>
<dbReference type="PANTHER" id="PTHR28184">
    <property type="entry name" value="MITOCHONDRIAL HOMOLOGOUS RECOMBINATION PROTEIN 1"/>
    <property type="match status" value="1"/>
</dbReference>
<dbReference type="Proteomes" id="UP001162090">
    <property type="component" value="Chromosome 2"/>
</dbReference>
<dbReference type="GO" id="GO:0005840">
    <property type="term" value="C:ribosome"/>
    <property type="evidence" value="ECO:0007669"/>
    <property type="project" value="UniProtKB-KW"/>
</dbReference>
<evidence type="ECO:0000256" key="6">
    <source>
        <dbReference type="ARBA" id="ARBA00023163"/>
    </source>
</evidence>
<evidence type="ECO:0000256" key="5">
    <source>
        <dbReference type="ARBA" id="ARBA00023128"/>
    </source>
</evidence>
<dbReference type="GO" id="GO:0005739">
    <property type="term" value="C:mitochondrion"/>
    <property type="evidence" value="ECO:0007669"/>
    <property type="project" value="UniProtKB-SubCell"/>
</dbReference>
<dbReference type="GO" id="GO:0003735">
    <property type="term" value="F:structural constituent of ribosome"/>
    <property type="evidence" value="ECO:0007669"/>
    <property type="project" value="TreeGrafter"/>
</dbReference>
<keyword evidence="6" id="KW-0804">Transcription</keyword>
<keyword evidence="5" id="KW-0496">Mitochondrion</keyword>
<evidence type="ECO:0000313" key="10">
    <source>
        <dbReference type="EMBL" id="CAI4055993.1"/>
    </source>
</evidence>
<evidence type="ECO:0000313" key="11">
    <source>
        <dbReference type="Proteomes" id="UP001162090"/>
    </source>
</evidence>
<organism evidence="10 11">
    <name type="scientific">Saccharomyces uvarum</name>
    <name type="common">Yeast</name>
    <name type="synonym">Saccharomyces bayanus var. uvarum</name>
    <dbReference type="NCBI Taxonomy" id="230603"/>
    <lineage>
        <taxon>Eukaryota</taxon>
        <taxon>Fungi</taxon>
        <taxon>Dikarya</taxon>
        <taxon>Ascomycota</taxon>
        <taxon>Saccharomycotina</taxon>
        <taxon>Saccharomycetes</taxon>
        <taxon>Saccharomycetales</taxon>
        <taxon>Saccharomycetaceae</taxon>
        <taxon>Saccharomyces</taxon>
    </lineage>
</organism>
<comment type="subcellular location">
    <subcellularLocation>
        <location evidence="1">Mitochondrion</location>
    </subcellularLocation>
</comment>
<name>A0AA35JCJ4_SACUV</name>
<evidence type="ECO:0000256" key="9">
    <source>
        <dbReference type="ARBA" id="ARBA00035511"/>
    </source>
</evidence>
<dbReference type="InterPro" id="IPR024629">
    <property type="entry name" value="Ribosomal_mL67"/>
</dbReference>
<evidence type="ECO:0000256" key="3">
    <source>
        <dbReference type="ARBA" id="ARBA00022980"/>
    </source>
</evidence>
<keyword evidence="3" id="KW-0689">Ribosomal protein</keyword>
<keyword evidence="4" id="KW-0805">Transcription regulation</keyword>
<accession>A0AA35JCJ4</accession>
<dbReference type="GO" id="GO:1990904">
    <property type="term" value="C:ribonucleoprotein complex"/>
    <property type="evidence" value="ECO:0007669"/>
    <property type="project" value="UniProtKB-KW"/>
</dbReference>
<comment type="similarity">
    <text evidence="2">Belongs to the mitochondrion-specific ribosomal protein mL67 family.</text>
</comment>
<dbReference type="EMBL" id="OX365913">
    <property type="protein sequence ID" value="CAI4055993.1"/>
    <property type="molecule type" value="Genomic_DNA"/>
</dbReference>
<protein>
    <recommendedName>
        <fullName evidence="8">Large ribosomal subunit protein mL67</fullName>
    </recommendedName>
    <alternativeName>
        <fullName evidence="9">Mitochondrial homologous recombination protein 1</fullName>
    </alternativeName>
</protein>
<evidence type="ECO:0000256" key="1">
    <source>
        <dbReference type="ARBA" id="ARBA00004173"/>
    </source>
</evidence>
<dbReference type="GO" id="GO:0000150">
    <property type="term" value="F:DNA strand exchange activity"/>
    <property type="evidence" value="ECO:0007669"/>
    <property type="project" value="InterPro"/>
</dbReference>
<dbReference type="GO" id="GO:0003697">
    <property type="term" value="F:single-stranded DNA binding"/>
    <property type="evidence" value="ECO:0007669"/>
    <property type="project" value="InterPro"/>
</dbReference>